<keyword evidence="3" id="KW-0808">Transferase</keyword>
<reference evidence="5 6" key="2">
    <citation type="submission" date="2020-03" db="EMBL/GenBank/DDBJ databases">
        <authorList>
            <person name="Ichikawa N."/>
            <person name="Kimura A."/>
            <person name="Kitahashi Y."/>
            <person name="Uohara A."/>
        </authorList>
    </citation>
    <scope>NUCLEOTIDE SEQUENCE [LARGE SCALE GENOMIC DNA]</scope>
    <source>
        <strain evidence="5 6">NBRC 108639</strain>
    </source>
</reference>
<sequence length="363" mass="39190">MSANPTDDRGLRRQLQRHVDTLADTVTLRPNLAAASPKTRSDDAALARRAVATAWVYMSCVVAWAEDHDLVRPLLRRSPPGLSRTPESGAIWLVRAFQQLGAHPSTLWLIHPGYQPALWAGAPSAAASNDLIDWWAAEAPSLAYPATSTAPGSISGWPIGDLLPVVHDNLRAGNALVQTPHWVADLILDLTLIPTVDEFRDEHLIRTIDPACGTGHFLIRAIDYLWQWWTTGTLPSRSVTGRPPLAAGAVLTPVEAARRILASIDGVELDPLTAAVARLRSTIYIGHLLAAAGVLPAPLRLQAIPATVAPRIAVGDSLLLGRISRRQYEAVHPRLAALPGAAYPLDDFAWPPEPDPARPNDPR</sequence>
<dbReference type="SUPFAM" id="SSF53335">
    <property type="entry name" value="S-adenosyl-L-methionine-dependent methyltransferases"/>
    <property type="match status" value="1"/>
</dbReference>
<reference evidence="5 6" key="1">
    <citation type="submission" date="2020-03" db="EMBL/GenBank/DDBJ databases">
        <title>Whole genome shotgun sequence of Phytohabitans houttuyneae NBRC 108639.</title>
        <authorList>
            <person name="Komaki H."/>
            <person name="Tamura T."/>
        </authorList>
    </citation>
    <scope>NUCLEOTIDE SEQUENCE [LARGE SCALE GENOMIC DNA]</scope>
    <source>
        <strain evidence="5 6">NBRC 108639</strain>
    </source>
</reference>
<accession>A0A6V8K4Z9</accession>
<dbReference type="EC" id="2.1.1.72" evidence="1"/>
<evidence type="ECO:0000256" key="3">
    <source>
        <dbReference type="ARBA" id="ARBA00022679"/>
    </source>
</evidence>
<dbReference type="PANTHER" id="PTHR33841">
    <property type="entry name" value="DNA METHYLTRANSFERASE YEEA-RELATED"/>
    <property type="match status" value="1"/>
</dbReference>
<name>A0A6V8K4Z9_9ACTN</name>
<dbReference type="EMBL" id="BLPF01000001">
    <property type="protein sequence ID" value="GFJ77471.1"/>
    <property type="molecule type" value="Genomic_DNA"/>
</dbReference>
<protein>
    <recommendedName>
        <fullName evidence="1">site-specific DNA-methyltransferase (adenine-specific)</fullName>
        <ecNumber evidence="1">2.1.1.72</ecNumber>
    </recommendedName>
</protein>
<keyword evidence="6" id="KW-1185">Reference proteome</keyword>
<dbReference type="Proteomes" id="UP000482800">
    <property type="component" value="Unassembled WGS sequence"/>
</dbReference>
<dbReference type="AlphaFoldDB" id="A0A6V8K4Z9"/>
<dbReference type="InterPro" id="IPR029063">
    <property type="entry name" value="SAM-dependent_MTases_sf"/>
</dbReference>
<evidence type="ECO:0000313" key="6">
    <source>
        <dbReference type="Proteomes" id="UP000482800"/>
    </source>
</evidence>
<organism evidence="5 6">
    <name type="scientific">Phytohabitans houttuyneae</name>
    <dbReference type="NCBI Taxonomy" id="1076126"/>
    <lineage>
        <taxon>Bacteria</taxon>
        <taxon>Bacillati</taxon>
        <taxon>Actinomycetota</taxon>
        <taxon>Actinomycetes</taxon>
        <taxon>Micromonosporales</taxon>
        <taxon>Micromonosporaceae</taxon>
    </lineage>
</organism>
<evidence type="ECO:0000256" key="4">
    <source>
        <dbReference type="ARBA" id="ARBA00047942"/>
    </source>
</evidence>
<dbReference type="InterPro" id="IPR050953">
    <property type="entry name" value="N4_N6_ade-DNA_methylase"/>
</dbReference>
<comment type="caution">
    <text evidence="5">The sequence shown here is derived from an EMBL/GenBank/DDBJ whole genome shotgun (WGS) entry which is preliminary data.</text>
</comment>
<evidence type="ECO:0000256" key="1">
    <source>
        <dbReference type="ARBA" id="ARBA00011900"/>
    </source>
</evidence>
<evidence type="ECO:0000256" key="2">
    <source>
        <dbReference type="ARBA" id="ARBA00022603"/>
    </source>
</evidence>
<evidence type="ECO:0000313" key="5">
    <source>
        <dbReference type="EMBL" id="GFJ77471.1"/>
    </source>
</evidence>
<comment type="catalytic activity">
    <reaction evidence="4">
        <text>a 2'-deoxyadenosine in DNA + S-adenosyl-L-methionine = an N(6)-methyl-2'-deoxyadenosine in DNA + S-adenosyl-L-homocysteine + H(+)</text>
        <dbReference type="Rhea" id="RHEA:15197"/>
        <dbReference type="Rhea" id="RHEA-COMP:12418"/>
        <dbReference type="Rhea" id="RHEA-COMP:12419"/>
        <dbReference type="ChEBI" id="CHEBI:15378"/>
        <dbReference type="ChEBI" id="CHEBI:57856"/>
        <dbReference type="ChEBI" id="CHEBI:59789"/>
        <dbReference type="ChEBI" id="CHEBI:90615"/>
        <dbReference type="ChEBI" id="CHEBI:90616"/>
        <dbReference type="EC" id="2.1.1.72"/>
    </reaction>
</comment>
<proteinExistence type="predicted"/>
<gene>
    <name evidence="5" type="ORF">Phou_016510</name>
</gene>
<dbReference type="GO" id="GO:0009007">
    <property type="term" value="F:site-specific DNA-methyltransferase (adenine-specific) activity"/>
    <property type="evidence" value="ECO:0007669"/>
    <property type="project" value="UniProtKB-EC"/>
</dbReference>
<dbReference type="PANTHER" id="PTHR33841:SF1">
    <property type="entry name" value="DNA METHYLTRANSFERASE A"/>
    <property type="match status" value="1"/>
</dbReference>
<keyword evidence="2" id="KW-0489">Methyltransferase</keyword>
<dbReference type="GO" id="GO:0032259">
    <property type="term" value="P:methylation"/>
    <property type="evidence" value="ECO:0007669"/>
    <property type="project" value="UniProtKB-KW"/>
</dbReference>
<dbReference type="Gene3D" id="3.40.50.150">
    <property type="entry name" value="Vaccinia Virus protein VP39"/>
    <property type="match status" value="1"/>
</dbReference>